<dbReference type="GO" id="GO:0045893">
    <property type="term" value="P:positive regulation of DNA-templated transcription"/>
    <property type="evidence" value="ECO:0007669"/>
    <property type="project" value="TreeGrafter"/>
</dbReference>
<dbReference type="GO" id="GO:0003700">
    <property type="term" value="F:DNA-binding transcription factor activity"/>
    <property type="evidence" value="ECO:0007669"/>
    <property type="project" value="InterPro"/>
</dbReference>
<dbReference type="OrthoDB" id="10038011at2759"/>
<dbReference type="SUPFAM" id="SSF54171">
    <property type="entry name" value="DNA-binding domain"/>
    <property type="match status" value="1"/>
</dbReference>
<organism evidence="12 13">
    <name type="scientific">Chlamydomonas schloesseri</name>
    <dbReference type="NCBI Taxonomy" id="2026947"/>
    <lineage>
        <taxon>Eukaryota</taxon>
        <taxon>Viridiplantae</taxon>
        <taxon>Chlorophyta</taxon>
        <taxon>core chlorophytes</taxon>
        <taxon>Chlorophyceae</taxon>
        <taxon>CS clade</taxon>
        <taxon>Chlamydomonadales</taxon>
        <taxon>Chlamydomonadaceae</taxon>
        <taxon>Chlamydomonas</taxon>
    </lineage>
</organism>
<dbReference type="GO" id="GO:0000976">
    <property type="term" value="F:transcription cis-regulatory region binding"/>
    <property type="evidence" value="ECO:0007669"/>
    <property type="project" value="TreeGrafter"/>
</dbReference>
<dbReference type="GO" id="GO:0006950">
    <property type="term" value="P:response to stress"/>
    <property type="evidence" value="ECO:0007669"/>
    <property type="project" value="TreeGrafter"/>
</dbReference>
<dbReference type="InterPro" id="IPR016177">
    <property type="entry name" value="DNA-bd_dom_sf"/>
</dbReference>
<dbReference type="InterPro" id="IPR036955">
    <property type="entry name" value="AP2/ERF_dom_sf"/>
</dbReference>
<feature type="compositionally biased region" description="Basic residues" evidence="10">
    <location>
        <begin position="178"/>
        <end position="189"/>
    </location>
</feature>
<dbReference type="PANTHER" id="PTHR31241">
    <property type="entry name" value="DEHYDRATION-RESPONSIVE ELEMENT-BINDING PROTEIN 2C"/>
    <property type="match status" value="1"/>
</dbReference>
<dbReference type="FunFam" id="3.30.730.10:FF:000001">
    <property type="entry name" value="Ethylene-responsive transcription factor 2"/>
    <property type="match status" value="1"/>
</dbReference>
<keyword evidence="9" id="KW-0175">Coiled coil</keyword>
<name>A0A835WD80_9CHLO</name>
<keyword evidence="13" id="KW-1185">Reference proteome</keyword>
<dbReference type="Proteomes" id="UP000613740">
    <property type="component" value="Unassembled WGS sequence"/>
</dbReference>
<evidence type="ECO:0000256" key="2">
    <source>
        <dbReference type="ARBA" id="ARBA00023015"/>
    </source>
</evidence>
<dbReference type="InterPro" id="IPR001471">
    <property type="entry name" value="AP2/ERF_dom"/>
</dbReference>
<dbReference type="Gene3D" id="3.30.730.10">
    <property type="entry name" value="AP2/ERF domain"/>
    <property type="match status" value="1"/>
</dbReference>
<evidence type="ECO:0000256" key="3">
    <source>
        <dbReference type="ARBA" id="ARBA00023016"/>
    </source>
</evidence>
<dbReference type="AlphaFoldDB" id="A0A835WD80"/>
<feature type="compositionally biased region" description="Gly residues" evidence="10">
    <location>
        <begin position="327"/>
        <end position="342"/>
    </location>
</feature>
<evidence type="ECO:0000256" key="9">
    <source>
        <dbReference type="SAM" id="Coils"/>
    </source>
</evidence>
<keyword evidence="3" id="KW-0346">Stress response</keyword>
<evidence type="ECO:0000256" key="8">
    <source>
        <dbReference type="ARBA" id="ARBA00024343"/>
    </source>
</evidence>
<dbReference type="EMBL" id="JAEHOD010000027">
    <property type="protein sequence ID" value="KAG2445257.1"/>
    <property type="molecule type" value="Genomic_DNA"/>
</dbReference>
<feature type="coiled-coil region" evidence="9">
    <location>
        <begin position="242"/>
        <end position="269"/>
    </location>
</feature>
<sequence length="601" mass="60125">MEVAVYVDSGESGDTGPLAYWNGEYAPHQGMQYAVPVVTPFNSNTAMNGVAFVPALPADAFLTAKGTSPISPSSAAARIRNSASCRLSRQAAGLRGVRKRPWGMWAAEIRDRTSGKRRWLGTFNTAEEAARAYDTAARAIHGPAAKCNFPEGEWGEEEDEEERRMAVAHNRTGAGRPRGGRTRAGRTPRARQTYDDTDDWEDEAADEAAAAARAAAAAARRRAAKAAAAANAAAATAAAAAAAASASRAARLEAQQQRLQAQQQRLQQLAPAGEVGDSFEDWGMEFMDVNLMGGGAGGAAAGMGDVGASAAGGTSDDLDVDVDYDGGMDGTGGLHDAGGSGGADSYDSDPYIGPHTGGAAAAAAAPPGMEHMPLHMQMHMQVQLAADSCRAAVQSARCSAVSQLALQLAGQGVDTSSLCLPGSAAGSGLEGGDQHGGGGADGGVDGALSLLGSGISGFGAVAGVASAGGNELSLSVADAWPGEADSLAAAVAEPQLELGLAAETEMDAAAAAVAAAAVAEPHLARLQPGAQDGGHHSALGAAAGGTGGTDGYLAGAGDAFLSFHTYTGGYGGDAWDAFNGGAGLDELHQLGNLDHDPAADM</sequence>
<dbReference type="Pfam" id="PF00847">
    <property type="entry name" value="AP2"/>
    <property type="match status" value="1"/>
</dbReference>
<feature type="region of interest" description="Disordered" evidence="10">
    <location>
        <begin position="168"/>
        <end position="201"/>
    </location>
</feature>
<evidence type="ECO:0000256" key="7">
    <source>
        <dbReference type="ARBA" id="ARBA00023242"/>
    </source>
</evidence>
<dbReference type="PROSITE" id="PS51032">
    <property type="entry name" value="AP2_ERF"/>
    <property type="match status" value="1"/>
</dbReference>
<accession>A0A835WD80</accession>
<keyword evidence="7" id="KW-0539">Nucleus</keyword>
<dbReference type="CDD" id="cd00018">
    <property type="entry name" value="AP2"/>
    <property type="match status" value="1"/>
</dbReference>
<feature type="region of interest" description="Disordered" evidence="10">
    <location>
        <begin position="326"/>
        <end position="364"/>
    </location>
</feature>
<dbReference type="PRINTS" id="PR00367">
    <property type="entry name" value="ETHRSPELEMNT"/>
</dbReference>
<comment type="subcellular location">
    <subcellularLocation>
        <location evidence="1">Nucleus</location>
    </subcellularLocation>
</comment>
<keyword evidence="4" id="KW-0238">DNA-binding</keyword>
<keyword evidence="2" id="KW-0805">Transcription regulation</keyword>
<comment type="similarity">
    <text evidence="8">Belongs to the AP2/ERF transcription factor family. ERF subfamily.</text>
</comment>
<dbReference type="GO" id="GO:0005634">
    <property type="term" value="C:nucleus"/>
    <property type="evidence" value="ECO:0007669"/>
    <property type="project" value="UniProtKB-SubCell"/>
</dbReference>
<evidence type="ECO:0000256" key="5">
    <source>
        <dbReference type="ARBA" id="ARBA00023159"/>
    </source>
</evidence>
<dbReference type="PANTHER" id="PTHR31241:SF62">
    <property type="entry name" value="DEHYDRATION-RESPONSIVE ELEMENT-BINDING PROTEIN 2D"/>
    <property type="match status" value="1"/>
</dbReference>
<evidence type="ECO:0000313" key="13">
    <source>
        <dbReference type="Proteomes" id="UP000613740"/>
    </source>
</evidence>
<evidence type="ECO:0000256" key="10">
    <source>
        <dbReference type="SAM" id="MobiDB-lite"/>
    </source>
</evidence>
<gene>
    <name evidence="12" type="ORF">HYH02_008725</name>
</gene>
<keyword evidence="6" id="KW-0804">Transcription</keyword>
<feature type="domain" description="AP2/ERF" evidence="11">
    <location>
        <begin position="93"/>
        <end position="150"/>
    </location>
</feature>
<protein>
    <recommendedName>
        <fullName evidence="11">AP2/ERF domain-containing protein</fullName>
    </recommendedName>
</protein>
<comment type="caution">
    <text evidence="12">The sequence shown here is derived from an EMBL/GenBank/DDBJ whole genome shotgun (WGS) entry which is preliminary data.</text>
</comment>
<dbReference type="SMART" id="SM00380">
    <property type="entry name" value="AP2"/>
    <property type="match status" value="1"/>
</dbReference>
<reference evidence="12" key="1">
    <citation type="journal article" date="2020" name="bioRxiv">
        <title>Comparative genomics of Chlamydomonas.</title>
        <authorList>
            <person name="Craig R.J."/>
            <person name="Hasan A.R."/>
            <person name="Ness R.W."/>
            <person name="Keightley P.D."/>
        </authorList>
    </citation>
    <scope>NUCLEOTIDE SEQUENCE</scope>
    <source>
        <strain evidence="12">CCAP 11/173</strain>
    </source>
</reference>
<evidence type="ECO:0000256" key="1">
    <source>
        <dbReference type="ARBA" id="ARBA00004123"/>
    </source>
</evidence>
<evidence type="ECO:0000313" key="12">
    <source>
        <dbReference type="EMBL" id="KAG2445257.1"/>
    </source>
</evidence>
<evidence type="ECO:0000259" key="11">
    <source>
        <dbReference type="PROSITE" id="PS51032"/>
    </source>
</evidence>
<keyword evidence="5" id="KW-0010">Activator</keyword>
<proteinExistence type="inferred from homology"/>
<evidence type="ECO:0000256" key="4">
    <source>
        <dbReference type="ARBA" id="ARBA00023125"/>
    </source>
</evidence>
<evidence type="ECO:0000256" key="6">
    <source>
        <dbReference type="ARBA" id="ARBA00023163"/>
    </source>
</evidence>